<protein>
    <submittedName>
        <fullName evidence="1">Uncharacterized protein</fullName>
    </submittedName>
</protein>
<dbReference type="KEGG" id="haz:A9404_06915"/>
<keyword evidence="2" id="KW-1185">Reference proteome</keyword>
<accession>A0A191ZGZ1</accession>
<organism evidence="1 2">
    <name type="scientific">Halothiobacillus diazotrophicus</name>
    <dbReference type="NCBI Taxonomy" id="1860122"/>
    <lineage>
        <taxon>Bacteria</taxon>
        <taxon>Pseudomonadati</taxon>
        <taxon>Pseudomonadota</taxon>
        <taxon>Gammaproteobacteria</taxon>
        <taxon>Chromatiales</taxon>
        <taxon>Halothiobacillaceae</taxon>
        <taxon>Halothiobacillus</taxon>
    </lineage>
</organism>
<dbReference type="EMBL" id="CP016027">
    <property type="protein sequence ID" value="ANJ67151.1"/>
    <property type="molecule type" value="Genomic_DNA"/>
</dbReference>
<sequence length="113" mass="12464">MFVQNILPLGVAKPDGVVHDDMLSDRFLGVHRAAPRCRAYALPDEIERGVSLTGACGRLVYRASATEQYGKTQKGEAGRGRIQSHERELLFVVRATGSFAGSIMYRKAIQLQM</sequence>
<dbReference type="Proteomes" id="UP000078596">
    <property type="component" value="Chromosome"/>
</dbReference>
<dbReference type="AlphaFoldDB" id="A0A191ZGZ1"/>
<reference evidence="1 2" key="1">
    <citation type="submission" date="2016-06" db="EMBL/GenBank/DDBJ databases">
        <title>Insight into the functional genes involving in sulfur oxidation in Pearl River water.</title>
        <authorList>
            <person name="Luo J."/>
            <person name="Tan X."/>
            <person name="Lin W."/>
        </authorList>
    </citation>
    <scope>NUCLEOTIDE SEQUENCE [LARGE SCALE GENOMIC DNA]</scope>
    <source>
        <strain evidence="1 2">LS2</strain>
    </source>
</reference>
<name>A0A191ZGZ1_9GAMM</name>
<dbReference type="STRING" id="1860122.A9404_06915"/>
<gene>
    <name evidence="1" type="ORF">A9404_06915</name>
</gene>
<evidence type="ECO:0000313" key="1">
    <source>
        <dbReference type="EMBL" id="ANJ67151.1"/>
    </source>
</evidence>
<evidence type="ECO:0000313" key="2">
    <source>
        <dbReference type="Proteomes" id="UP000078596"/>
    </source>
</evidence>
<proteinExistence type="predicted"/>